<feature type="binding site" evidence="6">
    <location>
        <begin position="216"/>
        <end position="217"/>
    </location>
    <ligand>
        <name>D-glyceraldehyde 3-phosphate</name>
        <dbReference type="ChEBI" id="CHEBI:59776"/>
    </ligand>
</feature>
<keyword evidence="4 10" id="KW-0560">Oxidoreductase</keyword>
<dbReference type="PRINTS" id="PR00078">
    <property type="entry name" value="G3PDHDRGNASE"/>
</dbReference>
<feature type="binding site" evidence="7">
    <location>
        <begin position="12"/>
        <end position="13"/>
    </location>
    <ligand>
        <name>NAD(+)</name>
        <dbReference type="ChEBI" id="CHEBI:57540"/>
    </ligand>
</feature>
<evidence type="ECO:0000256" key="9">
    <source>
        <dbReference type="RuleBase" id="RU000397"/>
    </source>
</evidence>
<dbReference type="EC" id="1.2.1.-" evidence="10"/>
<evidence type="ECO:0000259" key="11">
    <source>
        <dbReference type="SMART" id="SM00846"/>
    </source>
</evidence>
<comment type="caution">
    <text evidence="12">The sequence shown here is derived from an EMBL/GenBank/DDBJ whole genome shotgun (WGS) entry which is preliminary data.</text>
</comment>
<dbReference type="InterPro" id="IPR020831">
    <property type="entry name" value="GlycerAld/Erythrose_P_DH"/>
</dbReference>
<keyword evidence="7" id="KW-0547">Nucleotide-binding</keyword>
<proteinExistence type="inferred from homology"/>
<reference evidence="12 13" key="1">
    <citation type="submission" date="2020-04" db="EMBL/GenBank/DDBJ databases">
        <title>MicrobeNet Type strains.</title>
        <authorList>
            <person name="Nicholson A.C."/>
        </authorList>
    </citation>
    <scope>NUCLEOTIDE SEQUENCE [LARGE SCALE GENOMIC DNA]</scope>
    <source>
        <strain evidence="12 13">DSM 44956</strain>
    </source>
</reference>
<dbReference type="InterPro" id="IPR006424">
    <property type="entry name" value="Glyceraldehyde-3-P_DH_1"/>
</dbReference>
<feature type="binding site" evidence="7">
    <location>
        <position position="127"/>
    </location>
    <ligand>
        <name>NAD(+)</name>
        <dbReference type="ChEBI" id="CHEBI:57540"/>
    </ligand>
</feature>
<dbReference type="Pfam" id="PF00044">
    <property type="entry name" value="Gp_dh_N"/>
    <property type="match status" value="1"/>
</dbReference>
<evidence type="ECO:0000256" key="1">
    <source>
        <dbReference type="ARBA" id="ARBA00004496"/>
    </source>
</evidence>
<dbReference type="CDD" id="cd18126">
    <property type="entry name" value="GAPDH_I_C"/>
    <property type="match status" value="1"/>
</dbReference>
<feature type="active site" description="Nucleophile" evidence="5">
    <location>
        <position position="158"/>
    </location>
</feature>
<dbReference type="InterPro" id="IPR020830">
    <property type="entry name" value="GlycerAld_3-P_DH_AS"/>
</dbReference>
<dbReference type="Gene3D" id="3.40.50.720">
    <property type="entry name" value="NAD(P)-binding Rossmann-like Domain"/>
    <property type="match status" value="1"/>
</dbReference>
<sequence length="339" mass="35780">MTVRVGINGFGRIGRNFFRAVEAQKALGTTDIEIVAVNDLTDNATLATLLKYDSILGRLPQDVSLDGDDTIVVGDQRIKALAIKEGPAALPWGDLGVDVVVESTGIFTDATKAKGHLAAGAKKVIISAPAKGEDITIVMGVNDDKYDGSQNIISNASCTTNCLGPLAKVLNDEFGIEHGLMTTIHAYTQDQNLQDGPHSDLRRARAAALNIVPTGTGAAKAIGLVLPELQGKLDGYALRVPVPTGSVTDLTATLRKSASIEEINAAYKAAAEGPLKGILKYNTDPIVSSDIVTDPASSIYDAPLTKVIDNQVKVVSWYDNEWGYSNRLADLIGLVGKSL</sequence>
<dbReference type="Gene3D" id="3.30.360.10">
    <property type="entry name" value="Dihydrodipicolinate Reductase, domain 2"/>
    <property type="match status" value="1"/>
</dbReference>
<dbReference type="Pfam" id="PF02800">
    <property type="entry name" value="Gp_dh_C"/>
    <property type="match status" value="1"/>
</dbReference>
<evidence type="ECO:0000256" key="2">
    <source>
        <dbReference type="ARBA" id="ARBA00007406"/>
    </source>
</evidence>
<dbReference type="GO" id="GO:0050661">
    <property type="term" value="F:NADP binding"/>
    <property type="evidence" value="ECO:0007669"/>
    <property type="project" value="InterPro"/>
</dbReference>
<dbReference type="InterPro" id="IPR036291">
    <property type="entry name" value="NAD(P)-bd_dom_sf"/>
</dbReference>
<comment type="similarity">
    <text evidence="2 9">Belongs to the glyceraldehyde-3-phosphate dehydrogenase family.</text>
</comment>
<evidence type="ECO:0000256" key="5">
    <source>
        <dbReference type="PIRSR" id="PIRSR000149-1"/>
    </source>
</evidence>
<dbReference type="SUPFAM" id="SSF55347">
    <property type="entry name" value="Glyceraldehyde-3-phosphate dehydrogenase-like, C-terminal domain"/>
    <property type="match status" value="1"/>
</dbReference>
<feature type="domain" description="Glyceraldehyde 3-phosphate dehydrogenase NAD(P) binding" evidence="11">
    <location>
        <begin position="3"/>
        <end position="158"/>
    </location>
</feature>
<feature type="binding site" evidence="7">
    <location>
        <position position="39"/>
    </location>
    <ligand>
        <name>NAD(+)</name>
        <dbReference type="ChEBI" id="CHEBI:57540"/>
    </ligand>
</feature>
<keyword evidence="7" id="KW-0520">NAD</keyword>
<dbReference type="NCBIfam" id="TIGR01534">
    <property type="entry name" value="GAPDH-I"/>
    <property type="match status" value="1"/>
</dbReference>
<feature type="binding site" evidence="6">
    <location>
        <begin position="157"/>
        <end position="159"/>
    </location>
    <ligand>
        <name>D-glyceraldehyde 3-phosphate</name>
        <dbReference type="ChEBI" id="CHEBI:59776"/>
    </ligand>
</feature>
<dbReference type="PANTHER" id="PTHR43148">
    <property type="entry name" value="GLYCERALDEHYDE-3-PHOSPHATE DEHYDROGENASE 2"/>
    <property type="match status" value="1"/>
</dbReference>
<name>A0A7X6L8P7_9NOCA</name>
<comment type="subcellular location">
    <subcellularLocation>
        <location evidence="1">Cytoplasm</location>
    </subcellularLocation>
</comment>
<dbReference type="FunFam" id="3.30.360.10:FF:000002">
    <property type="entry name" value="Glyceraldehyde-3-phosphate dehydrogenase"/>
    <property type="match status" value="1"/>
</dbReference>
<feature type="site" description="Activates thiol group during catalysis" evidence="8">
    <location>
        <position position="185"/>
    </location>
</feature>
<dbReference type="GO" id="GO:0006006">
    <property type="term" value="P:glucose metabolic process"/>
    <property type="evidence" value="ECO:0007669"/>
    <property type="project" value="InterPro"/>
</dbReference>
<evidence type="ECO:0000256" key="6">
    <source>
        <dbReference type="PIRSR" id="PIRSR000149-2"/>
    </source>
</evidence>
<evidence type="ECO:0000256" key="8">
    <source>
        <dbReference type="PIRSR" id="PIRSR000149-4"/>
    </source>
</evidence>
<evidence type="ECO:0000313" key="12">
    <source>
        <dbReference type="EMBL" id="NKY29835.1"/>
    </source>
</evidence>
<protein>
    <recommendedName>
        <fullName evidence="3 10">Glyceraldehyde-3-phosphate dehydrogenase</fullName>
        <ecNumber evidence="10">1.2.1.-</ecNumber>
    </recommendedName>
</protein>
<evidence type="ECO:0000256" key="3">
    <source>
        <dbReference type="ARBA" id="ARBA00021022"/>
    </source>
</evidence>
<gene>
    <name evidence="12" type="primary">gap</name>
    <name evidence="12" type="ORF">HGB38_27030</name>
</gene>
<dbReference type="SUPFAM" id="SSF51735">
    <property type="entry name" value="NAD(P)-binding Rossmann-fold domains"/>
    <property type="match status" value="1"/>
</dbReference>
<dbReference type="GO" id="GO:0005737">
    <property type="term" value="C:cytoplasm"/>
    <property type="evidence" value="ECO:0007669"/>
    <property type="project" value="UniProtKB-SubCell"/>
</dbReference>
<dbReference type="PROSITE" id="PS00071">
    <property type="entry name" value="GAPDH"/>
    <property type="match status" value="1"/>
</dbReference>
<dbReference type="InterPro" id="IPR020828">
    <property type="entry name" value="GlycerAld_3-P_DH_NAD(P)-bd"/>
</dbReference>
<feature type="binding site" evidence="6">
    <location>
        <position position="188"/>
    </location>
    <ligand>
        <name>D-glyceraldehyde 3-phosphate</name>
        <dbReference type="ChEBI" id="CHEBI:59776"/>
    </ligand>
</feature>
<dbReference type="SMART" id="SM00846">
    <property type="entry name" value="Gp_dh_N"/>
    <property type="match status" value="1"/>
</dbReference>
<dbReference type="EMBL" id="JAAXOS010000014">
    <property type="protein sequence ID" value="NKY29835.1"/>
    <property type="molecule type" value="Genomic_DNA"/>
</dbReference>
<evidence type="ECO:0000313" key="13">
    <source>
        <dbReference type="Proteomes" id="UP000540698"/>
    </source>
</evidence>
<accession>A0A7X6L8P7</accession>
<dbReference type="PIRSF" id="PIRSF000149">
    <property type="entry name" value="GAP_DH"/>
    <property type="match status" value="1"/>
</dbReference>
<dbReference type="AlphaFoldDB" id="A0A7X6L8P7"/>
<feature type="binding site" evidence="7">
    <location>
        <position position="320"/>
    </location>
    <ligand>
        <name>NAD(+)</name>
        <dbReference type="ChEBI" id="CHEBI:57540"/>
    </ligand>
</feature>
<dbReference type="InterPro" id="IPR020829">
    <property type="entry name" value="GlycerAld_3-P_DH_cat"/>
</dbReference>
<evidence type="ECO:0000256" key="7">
    <source>
        <dbReference type="PIRSR" id="PIRSR000149-3"/>
    </source>
</evidence>
<keyword evidence="13" id="KW-1185">Reference proteome</keyword>
<evidence type="ECO:0000256" key="4">
    <source>
        <dbReference type="ARBA" id="ARBA00023002"/>
    </source>
</evidence>
<organism evidence="12 13">
    <name type="scientific">Nocardia gamkensis</name>
    <dbReference type="NCBI Taxonomy" id="352869"/>
    <lineage>
        <taxon>Bacteria</taxon>
        <taxon>Bacillati</taxon>
        <taxon>Actinomycetota</taxon>
        <taxon>Actinomycetes</taxon>
        <taxon>Mycobacteriales</taxon>
        <taxon>Nocardiaceae</taxon>
        <taxon>Nocardia</taxon>
    </lineage>
</organism>
<dbReference type="FunFam" id="3.40.50.720:FF:000001">
    <property type="entry name" value="Glyceraldehyde-3-phosphate dehydrogenase"/>
    <property type="match status" value="1"/>
</dbReference>
<dbReference type="Proteomes" id="UP000540698">
    <property type="component" value="Unassembled WGS sequence"/>
</dbReference>
<dbReference type="GO" id="GO:0051287">
    <property type="term" value="F:NAD binding"/>
    <property type="evidence" value="ECO:0007669"/>
    <property type="project" value="InterPro"/>
</dbReference>
<dbReference type="RefSeq" id="WP_040867484.1">
    <property type="nucleotide sequence ID" value="NZ_JAAXOS010000014.1"/>
</dbReference>
<dbReference type="CDD" id="cd05214">
    <property type="entry name" value="GAPDH_I_N"/>
    <property type="match status" value="1"/>
</dbReference>
<dbReference type="GO" id="GO:0004365">
    <property type="term" value="F:glyceraldehyde-3-phosphate dehydrogenase (NAD+) (phosphorylating) activity"/>
    <property type="evidence" value="ECO:0007669"/>
    <property type="project" value="UniProtKB-ARBA"/>
</dbReference>
<feature type="binding site" evidence="6">
    <location>
        <position position="239"/>
    </location>
    <ligand>
        <name>D-glyceraldehyde 3-phosphate</name>
        <dbReference type="ChEBI" id="CHEBI:59776"/>
    </ligand>
</feature>
<evidence type="ECO:0000256" key="10">
    <source>
        <dbReference type="RuleBase" id="RU361160"/>
    </source>
</evidence>